<protein>
    <submittedName>
        <fullName evidence="1">Glycosyl transferase</fullName>
    </submittedName>
</protein>
<dbReference type="GO" id="GO:0016740">
    <property type="term" value="F:transferase activity"/>
    <property type="evidence" value="ECO:0007669"/>
    <property type="project" value="UniProtKB-KW"/>
</dbReference>
<dbReference type="PANTHER" id="PTHR43179:SF7">
    <property type="entry name" value="RHAMNOSYLTRANSFERASE WBBL"/>
    <property type="match status" value="1"/>
</dbReference>
<proteinExistence type="predicted"/>
<dbReference type="EMBL" id="DMVW01000083">
    <property type="protein sequence ID" value="HAR51797.1"/>
    <property type="molecule type" value="Genomic_DNA"/>
</dbReference>
<reference evidence="1 2" key="1">
    <citation type="journal article" date="2018" name="Nat. Biotechnol.">
        <title>A standardized bacterial taxonomy based on genome phylogeny substantially revises the tree of life.</title>
        <authorList>
            <person name="Parks D.H."/>
            <person name="Chuvochina M."/>
            <person name="Waite D.W."/>
            <person name="Rinke C."/>
            <person name="Skarshewski A."/>
            <person name="Chaumeil P.A."/>
            <person name="Hugenholtz P."/>
        </authorList>
    </citation>
    <scope>NUCLEOTIDE SEQUENCE [LARGE SCALE GENOMIC DNA]</scope>
    <source>
        <strain evidence="1">UBA9169</strain>
    </source>
</reference>
<dbReference type="Pfam" id="PF13641">
    <property type="entry name" value="Glyco_tranf_2_3"/>
    <property type="match status" value="1"/>
</dbReference>
<dbReference type="Proteomes" id="UP000264719">
    <property type="component" value="Unassembled WGS sequence"/>
</dbReference>
<accession>A0A348WB85</accession>
<evidence type="ECO:0000313" key="1">
    <source>
        <dbReference type="EMBL" id="HAR51797.1"/>
    </source>
</evidence>
<evidence type="ECO:0000313" key="2">
    <source>
        <dbReference type="Proteomes" id="UP000264719"/>
    </source>
</evidence>
<dbReference type="InterPro" id="IPR029044">
    <property type="entry name" value="Nucleotide-diphossugar_trans"/>
</dbReference>
<name>A0A348WB85_9RHOB</name>
<sequence>MVVHNPTVLTVILNYRTPEMSLRSLDAAYRAMEGIAGEIVVVDNGSGDGSCEVITAGIEARGWAEGTRVRFAASGRNGGFGAGNNFGMGLGLSDGSKPDYVYILNSDAFPEPGAINALLEHLERTPAAGMAGSYIRGEDDVPHVTAFRFPSMASEFEGAVRTGIVSRLLRRSIVPLPMPETPTAVDWVAGASVLMRQEMLDQIGGFDERFFLYFEETDLCRRAEGAGWQVWYLPQSRVVHVGSVSTGMKGWTRTPGYWFDSRLYYFTKNHGRFYALMATLARVMGAAIWRVRVAISSKELGEPPHFLRDLIGHGIASVLRRQSDGGPGAGDPLREEGK</sequence>
<organism evidence="1 2">
    <name type="scientific">Roseovarius nubinhibens</name>
    <dbReference type="NCBI Taxonomy" id="314263"/>
    <lineage>
        <taxon>Bacteria</taxon>
        <taxon>Pseudomonadati</taxon>
        <taxon>Pseudomonadota</taxon>
        <taxon>Alphaproteobacteria</taxon>
        <taxon>Rhodobacterales</taxon>
        <taxon>Roseobacteraceae</taxon>
        <taxon>Roseovarius</taxon>
    </lineage>
</organism>
<dbReference type="PANTHER" id="PTHR43179">
    <property type="entry name" value="RHAMNOSYLTRANSFERASE WBBL"/>
    <property type="match status" value="1"/>
</dbReference>
<dbReference type="Gene3D" id="3.90.550.10">
    <property type="entry name" value="Spore Coat Polysaccharide Biosynthesis Protein SpsA, Chain A"/>
    <property type="match status" value="1"/>
</dbReference>
<keyword evidence="1" id="KW-0808">Transferase</keyword>
<dbReference type="SUPFAM" id="SSF53448">
    <property type="entry name" value="Nucleotide-diphospho-sugar transferases"/>
    <property type="match status" value="1"/>
</dbReference>
<gene>
    <name evidence="1" type="ORF">DCS45_07960</name>
</gene>
<dbReference type="AlphaFoldDB" id="A0A348WB85"/>
<comment type="caution">
    <text evidence="1">The sequence shown here is derived from an EMBL/GenBank/DDBJ whole genome shotgun (WGS) entry which is preliminary data.</text>
</comment>